<feature type="transmembrane region" description="Helical" evidence="1">
    <location>
        <begin position="213"/>
        <end position="232"/>
    </location>
</feature>
<keyword evidence="1" id="KW-0812">Transmembrane</keyword>
<accession>A0A1T4YLM4</accession>
<evidence type="ECO:0000313" key="2">
    <source>
        <dbReference type="EMBL" id="SKB02468.1"/>
    </source>
</evidence>
<feature type="transmembrane region" description="Helical" evidence="1">
    <location>
        <begin position="43"/>
        <end position="65"/>
    </location>
</feature>
<gene>
    <name evidence="2" type="ORF">SAMN04244570_2963</name>
</gene>
<evidence type="ECO:0000256" key="1">
    <source>
        <dbReference type="SAM" id="Phobius"/>
    </source>
</evidence>
<proteinExistence type="predicted"/>
<dbReference type="AlphaFoldDB" id="A0A1T4YLM4"/>
<feature type="transmembrane region" description="Helical" evidence="1">
    <location>
        <begin position="20"/>
        <end position="37"/>
    </location>
</feature>
<feature type="transmembrane region" description="Helical" evidence="1">
    <location>
        <begin position="155"/>
        <end position="174"/>
    </location>
</feature>
<name>A0A1T4YLM4_9BACL</name>
<keyword evidence="3" id="KW-1185">Reference proteome</keyword>
<feature type="transmembrane region" description="Helical" evidence="1">
    <location>
        <begin position="85"/>
        <end position="108"/>
    </location>
</feature>
<keyword evidence="1" id="KW-0472">Membrane</keyword>
<evidence type="ECO:0000313" key="3">
    <source>
        <dbReference type="Proteomes" id="UP000190042"/>
    </source>
</evidence>
<dbReference type="EMBL" id="FUYJ01000006">
    <property type="protein sequence ID" value="SKB02468.1"/>
    <property type="molecule type" value="Genomic_DNA"/>
</dbReference>
<keyword evidence="1" id="KW-1133">Transmembrane helix</keyword>
<dbReference type="Proteomes" id="UP000190042">
    <property type="component" value="Unassembled WGS sequence"/>
</dbReference>
<feature type="transmembrane region" description="Helical" evidence="1">
    <location>
        <begin position="128"/>
        <end position="148"/>
    </location>
</feature>
<protein>
    <recommendedName>
        <fullName evidence="4">ABC-2 type transport system permease protein</fullName>
    </recommendedName>
</protein>
<evidence type="ECO:0008006" key="4">
    <source>
        <dbReference type="Google" id="ProtNLM"/>
    </source>
</evidence>
<organism evidence="2 3">
    <name type="scientific">Sporosarcina newyorkensis</name>
    <dbReference type="NCBI Taxonomy" id="759851"/>
    <lineage>
        <taxon>Bacteria</taxon>
        <taxon>Bacillati</taxon>
        <taxon>Bacillota</taxon>
        <taxon>Bacilli</taxon>
        <taxon>Bacillales</taxon>
        <taxon>Caryophanaceae</taxon>
        <taxon>Sporosarcina</taxon>
    </lineage>
</organism>
<sequence>MIMPGYIKYQLKSYIRSLTFIPPITLFGAWIIIFYTYSGVPILSSYAVTCISLYLIMTWVAMSVFSLEEIGEKDLLIVQLKSKRLYLYGKWFVCFLFAFVMGMSAIVYPLTFSIFKEDIQMLQLGVVIYGHLVSAIFGILLGSFFSIIKKDSKRFAWLSSMFVIAVSLAGEGIAEKLSIFKWILLPFPPITQVIIHFTDDALYGIAMDFWMDAMWIVVYIILAFILTIRLFIKKE</sequence>
<reference evidence="3" key="1">
    <citation type="submission" date="2017-02" db="EMBL/GenBank/DDBJ databases">
        <authorList>
            <person name="Varghese N."/>
            <person name="Submissions S."/>
        </authorList>
    </citation>
    <scope>NUCLEOTIDE SEQUENCE [LARGE SCALE GENOMIC DNA]</scope>
    <source>
        <strain evidence="3">DSM 23966</strain>
    </source>
</reference>